<evidence type="ECO:0000313" key="1">
    <source>
        <dbReference type="EMBL" id="KAJ1718847.1"/>
    </source>
</evidence>
<dbReference type="AlphaFoldDB" id="A0A9W7XUU3"/>
<evidence type="ECO:0008006" key="3">
    <source>
        <dbReference type="Google" id="ProtNLM"/>
    </source>
</evidence>
<sequence length="186" mass="21211">MWQLMGVPTNQWNMLHSEGGMSQYVRDTLDPVATMTSFARDNYFYHLLIAHQYSRTCCPDYLTESGFCRLQRAVASGDHTTFHIHTATIADTLWKMQPGELSKAIIMDHMDWFTPEEAEAEVKALHHAIKKGGLVLWRSAARIPWYIANFEANGFSVHALGIRQPNAQVALDRVNMYASFYKATKL</sequence>
<organism evidence="1 2">
    <name type="scientific">Coemansia biformis</name>
    <dbReference type="NCBI Taxonomy" id="1286918"/>
    <lineage>
        <taxon>Eukaryota</taxon>
        <taxon>Fungi</taxon>
        <taxon>Fungi incertae sedis</taxon>
        <taxon>Zoopagomycota</taxon>
        <taxon>Kickxellomycotina</taxon>
        <taxon>Kickxellomycetes</taxon>
        <taxon>Kickxellales</taxon>
        <taxon>Kickxellaceae</taxon>
        <taxon>Coemansia</taxon>
    </lineage>
</organism>
<dbReference type="Pfam" id="PF11899">
    <property type="entry name" value="DUF3419"/>
    <property type="match status" value="1"/>
</dbReference>
<keyword evidence="2" id="KW-1185">Reference proteome</keyword>
<name>A0A9W7XUU3_9FUNG</name>
<comment type="caution">
    <text evidence="1">The sequence shown here is derived from an EMBL/GenBank/DDBJ whole genome shotgun (WGS) entry which is preliminary data.</text>
</comment>
<dbReference type="OrthoDB" id="10253390at2759"/>
<dbReference type="PANTHER" id="PTHR47473:SF1">
    <property type="entry name" value="METHYLTRANSFERASE DOMAIN-CONTAINING PROTEIN"/>
    <property type="match status" value="1"/>
</dbReference>
<protein>
    <recommendedName>
        <fullName evidence="3">S-adenosyl-L-methionine-dependent methyltransferase</fullName>
    </recommendedName>
</protein>
<dbReference type="EMBL" id="JANBOI010003166">
    <property type="protein sequence ID" value="KAJ1718847.1"/>
    <property type="molecule type" value="Genomic_DNA"/>
</dbReference>
<gene>
    <name evidence="1" type="ORF">LPJ61_006450</name>
</gene>
<dbReference type="PANTHER" id="PTHR47473">
    <property type="entry name" value="BTA1P"/>
    <property type="match status" value="1"/>
</dbReference>
<accession>A0A9W7XUU3</accession>
<dbReference type="InterPro" id="IPR021829">
    <property type="entry name" value="DUF3419"/>
</dbReference>
<dbReference type="Proteomes" id="UP001143981">
    <property type="component" value="Unassembled WGS sequence"/>
</dbReference>
<evidence type="ECO:0000313" key="2">
    <source>
        <dbReference type="Proteomes" id="UP001143981"/>
    </source>
</evidence>
<proteinExistence type="predicted"/>
<reference evidence="1" key="1">
    <citation type="submission" date="2022-07" db="EMBL/GenBank/DDBJ databases">
        <title>Phylogenomic reconstructions and comparative analyses of Kickxellomycotina fungi.</title>
        <authorList>
            <person name="Reynolds N.K."/>
            <person name="Stajich J.E."/>
            <person name="Barry K."/>
            <person name="Grigoriev I.V."/>
            <person name="Crous P."/>
            <person name="Smith M.E."/>
        </authorList>
    </citation>
    <scope>NUCLEOTIDE SEQUENCE</scope>
    <source>
        <strain evidence="1">BCRC 34381</strain>
    </source>
</reference>